<dbReference type="InterPro" id="IPR017998">
    <property type="entry name" value="Chaperone_TCP-1"/>
</dbReference>
<proteinExistence type="predicted"/>
<dbReference type="Gene3D" id="1.10.560.10">
    <property type="entry name" value="GroEL-like equatorial domain"/>
    <property type="match status" value="1"/>
</dbReference>
<dbReference type="OrthoDB" id="10052040at2759"/>
<keyword evidence="5" id="KW-1185">Reference proteome</keyword>
<dbReference type="EMBL" id="UYRR01004474">
    <property type="protein sequence ID" value="VDK21069.1"/>
    <property type="molecule type" value="Genomic_DNA"/>
</dbReference>
<evidence type="ECO:0000256" key="2">
    <source>
        <dbReference type="ARBA" id="ARBA00022840"/>
    </source>
</evidence>
<dbReference type="GO" id="GO:0140662">
    <property type="term" value="F:ATP-dependent protein folding chaperone"/>
    <property type="evidence" value="ECO:0007669"/>
    <property type="project" value="InterPro"/>
</dbReference>
<organism evidence="6">
    <name type="scientific">Anisakis simplex</name>
    <name type="common">Herring worm</name>
    <dbReference type="NCBI Taxonomy" id="6269"/>
    <lineage>
        <taxon>Eukaryota</taxon>
        <taxon>Metazoa</taxon>
        <taxon>Ecdysozoa</taxon>
        <taxon>Nematoda</taxon>
        <taxon>Chromadorea</taxon>
        <taxon>Rhabditida</taxon>
        <taxon>Spirurina</taxon>
        <taxon>Ascaridomorpha</taxon>
        <taxon>Ascaridoidea</taxon>
        <taxon>Anisakidae</taxon>
        <taxon>Anisakis</taxon>
        <taxon>Anisakis simplex complex</taxon>
    </lineage>
</organism>
<reference evidence="6" key="1">
    <citation type="submission" date="2017-02" db="UniProtKB">
        <authorList>
            <consortium name="WormBaseParasite"/>
        </authorList>
    </citation>
    <scope>IDENTIFICATION</scope>
</reference>
<reference evidence="4 5" key="2">
    <citation type="submission" date="2018-11" db="EMBL/GenBank/DDBJ databases">
        <authorList>
            <consortium name="Pathogen Informatics"/>
        </authorList>
    </citation>
    <scope>NUCLEOTIDE SEQUENCE [LARGE SCALE GENOMIC DNA]</scope>
</reference>
<evidence type="ECO:0000256" key="3">
    <source>
        <dbReference type="ARBA" id="ARBA00023186"/>
    </source>
</evidence>
<dbReference type="WBParaSite" id="ASIM_0000320801-mRNA-1">
    <property type="protein sequence ID" value="ASIM_0000320801-mRNA-1"/>
    <property type="gene ID" value="ASIM_0000320801"/>
</dbReference>
<dbReference type="GO" id="GO:0005524">
    <property type="term" value="F:ATP binding"/>
    <property type="evidence" value="ECO:0007669"/>
    <property type="project" value="UniProtKB-KW"/>
</dbReference>
<sequence>MLNKLADSVKGRVKLGVKAYADALLVIPKTLAMNAGFDAQETIVKLTEERMASGGKIPVGLDITSGEPTNPVGIWDNVIVKRNSLSSCCVIACNLLLVDEVMRAGMTNLRTGQ</sequence>
<evidence type="ECO:0000313" key="6">
    <source>
        <dbReference type="WBParaSite" id="ASIM_0000320801-mRNA-1"/>
    </source>
</evidence>
<gene>
    <name evidence="4" type="ORF">ASIM_LOCUS3052</name>
</gene>
<dbReference type="AlphaFoldDB" id="A0A0M3J6L9"/>
<keyword evidence="3" id="KW-0143">Chaperone</keyword>
<evidence type="ECO:0000313" key="5">
    <source>
        <dbReference type="Proteomes" id="UP000267096"/>
    </source>
</evidence>
<evidence type="ECO:0000256" key="1">
    <source>
        <dbReference type="ARBA" id="ARBA00022741"/>
    </source>
</evidence>
<keyword evidence="2" id="KW-0067">ATP-binding</keyword>
<protein>
    <submittedName>
        <fullName evidence="6">T-complex protein 1 subunit gamma</fullName>
    </submittedName>
</protein>
<name>A0A0M3J6L9_ANISI</name>
<dbReference type="PANTHER" id="PTHR11353">
    <property type="entry name" value="CHAPERONIN"/>
    <property type="match status" value="1"/>
</dbReference>
<accession>A0A0M3J6L9</accession>
<dbReference type="InterPro" id="IPR027413">
    <property type="entry name" value="GROEL-like_equatorial_sf"/>
</dbReference>
<evidence type="ECO:0000313" key="4">
    <source>
        <dbReference type="EMBL" id="VDK21069.1"/>
    </source>
</evidence>
<dbReference type="InterPro" id="IPR002423">
    <property type="entry name" value="Cpn60/GroEL/TCP-1"/>
</dbReference>
<dbReference type="Pfam" id="PF00118">
    <property type="entry name" value="Cpn60_TCP1"/>
    <property type="match status" value="1"/>
</dbReference>
<keyword evidence="1" id="KW-0547">Nucleotide-binding</keyword>
<dbReference type="SUPFAM" id="SSF48592">
    <property type="entry name" value="GroEL equatorial domain-like"/>
    <property type="match status" value="1"/>
</dbReference>
<dbReference type="Proteomes" id="UP000267096">
    <property type="component" value="Unassembled WGS sequence"/>
</dbReference>